<gene>
    <name evidence="8" type="ORF">SAMN06265368_3264</name>
</gene>
<comment type="pathway">
    <text evidence="7">Carbohydrate biosynthesis; dTDP-L-rhamnose biosynthesis.</text>
</comment>
<dbReference type="PANTHER" id="PTHR21047:SF2">
    <property type="entry name" value="THYMIDINE DIPHOSPHO-4-KETO-RHAMNOSE 3,5-EPIMERASE"/>
    <property type="match status" value="1"/>
</dbReference>
<dbReference type="SUPFAM" id="SSF51182">
    <property type="entry name" value="RmlC-like cupins"/>
    <property type="match status" value="1"/>
</dbReference>
<dbReference type="AlphaFoldDB" id="A0A285PJV2"/>
<evidence type="ECO:0000256" key="7">
    <source>
        <dbReference type="RuleBase" id="RU364069"/>
    </source>
</evidence>
<dbReference type="InterPro" id="IPR000888">
    <property type="entry name" value="RmlC-like"/>
</dbReference>
<evidence type="ECO:0000313" key="9">
    <source>
        <dbReference type="Proteomes" id="UP000219439"/>
    </source>
</evidence>
<dbReference type="CDD" id="cd00438">
    <property type="entry name" value="cupin_RmlC"/>
    <property type="match status" value="1"/>
</dbReference>
<dbReference type="GO" id="GO:0000271">
    <property type="term" value="P:polysaccharide biosynthetic process"/>
    <property type="evidence" value="ECO:0007669"/>
    <property type="project" value="TreeGrafter"/>
</dbReference>
<sequence>MPYTVLPTALPEVLILEPKIFGDDRGFFFESFNQREFSKATGSDCIFVQDNHSASTRDVLRGMHYQIQNPQGKLVRVTKGAVFDVAVDMRKNSQNFGKWAGVTLSCENKRQLWVPPGFAHGFCVTSDEAEFLYKTTDYWYPEHERSLLWNDADVGIEWPLRDAPKLALKDAEGTPFSACESYDIV</sequence>
<evidence type="ECO:0000256" key="4">
    <source>
        <dbReference type="ARBA" id="ARBA00019595"/>
    </source>
</evidence>
<evidence type="ECO:0000313" key="8">
    <source>
        <dbReference type="EMBL" id="SNZ20161.1"/>
    </source>
</evidence>
<dbReference type="GO" id="GO:0019305">
    <property type="term" value="P:dTDP-rhamnose biosynthetic process"/>
    <property type="evidence" value="ECO:0007669"/>
    <property type="project" value="UniProtKB-UniRule"/>
</dbReference>
<dbReference type="NCBIfam" id="TIGR01221">
    <property type="entry name" value="rmlC"/>
    <property type="match status" value="1"/>
</dbReference>
<evidence type="ECO:0000256" key="1">
    <source>
        <dbReference type="ARBA" id="ARBA00001298"/>
    </source>
</evidence>
<feature type="active site" description="Proton acceptor" evidence="5">
    <location>
        <position position="64"/>
    </location>
</feature>
<dbReference type="RefSeq" id="WP_097154543.1">
    <property type="nucleotide sequence ID" value="NZ_OBEL01000004.1"/>
</dbReference>
<dbReference type="PANTHER" id="PTHR21047">
    <property type="entry name" value="DTDP-6-DEOXY-D-GLUCOSE-3,5 EPIMERASE"/>
    <property type="match status" value="1"/>
</dbReference>
<comment type="catalytic activity">
    <reaction evidence="1 7">
        <text>dTDP-4-dehydro-6-deoxy-alpha-D-glucose = dTDP-4-dehydro-beta-L-rhamnose</text>
        <dbReference type="Rhea" id="RHEA:16969"/>
        <dbReference type="ChEBI" id="CHEBI:57649"/>
        <dbReference type="ChEBI" id="CHEBI:62830"/>
        <dbReference type="EC" id="5.1.3.13"/>
    </reaction>
</comment>
<dbReference type="Proteomes" id="UP000219439">
    <property type="component" value="Unassembled WGS sequence"/>
</dbReference>
<proteinExistence type="inferred from homology"/>
<dbReference type="InterPro" id="IPR011051">
    <property type="entry name" value="RmlC_Cupin_sf"/>
</dbReference>
<comment type="subunit">
    <text evidence="7">Homodimer.</text>
</comment>
<dbReference type="OrthoDB" id="9800680at2"/>
<dbReference type="UniPathway" id="UPA00124"/>
<keyword evidence="9" id="KW-1185">Reference proteome</keyword>
<reference evidence="8 9" key="1">
    <citation type="submission" date="2017-09" db="EMBL/GenBank/DDBJ databases">
        <authorList>
            <person name="Ehlers B."/>
            <person name="Leendertz F.H."/>
        </authorList>
    </citation>
    <scope>NUCLEOTIDE SEQUENCE [LARGE SCALE GENOMIC DNA]</scope>
    <source>
        <strain evidence="8 9">DSM 18289</strain>
    </source>
</reference>
<organism evidence="8 9">
    <name type="scientific">Cohaesibacter gelatinilyticus</name>
    <dbReference type="NCBI Taxonomy" id="372072"/>
    <lineage>
        <taxon>Bacteria</taxon>
        <taxon>Pseudomonadati</taxon>
        <taxon>Pseudomonadota</taxon>
        <taxon>Alphaproteobacteria</taxon>
        <taxon>Hyphomicrobiales</taxon>
        <taxon>Cohaesibacteraceae</taxon>
    </lineage>
</organism>
<dbReference type="EC" id="5.1.3.13" evidence="3 7"/>
<dbReference type="InterPro" id="IPR014710">
    <property type="entry name" value="RmlC-like_jellyroll"/>
</dbReference>
<accession>A0A285PJV2</accession>
<name>A0A285PJV2_9HYPH</name>
<dbReference type="Pfam" id="PF00908">
    <property type="entry name" value="dTDP_sugar_isom"/>
    <property type="match status" value="1"/>
</dbReference>
<keyword evidence="7" id="KW-0413">Isomerase</keyword>
<dbReference type="Gene3D" id="2.60.120.10">
    <property type="entry name" value="Jelly Rolls"/>
    <property type="match status" value="1"/>
</dbReference>
<evidence type="ECO:0000256" key="3">
    <source>
        <dbReference type="ARBA" id="ARBA00012098"/>
    </source>
</evidence>
<feature type="active site" description="Proton donor" evidence="5">
    <location>
        <position position="133"/>
    </location>
</feature>
<evidence type="ECO:0000256" key="5">
    <source>
        <dbReference type="PIRSR" id="PIRSR600888-1"/>
    </source>
</evidence>
<evidence type="ECO:0000256" key="2">
    <source>
        <dbReference type="ARBA" id="ARBA00001997"/>
    </source>
</evidence>
<dbReference type="GO" id="GO:0008830">
    <property type="term" value="F:dTDP-4-dehydrorhamnose 3,5-epimerase activity"/>
    <property type="evidence" value="ECO:0007669"/>
    <property type="project" value="UniProtKB-UniRule"/>
</dbReference>
<comment type="function">
    <text evidence="2 7">Catalyzes the epimerization of the C3' and C5'positions of dTDP-6-deoxy-D-xylo-4-hexulose, forming dTDP-6-deoxy-L-lyxo-4-hexulose.</text>
</comment>
<comment type="similarity">
    <text evidence="7">Belongs to the dTDP-4-dehydrorhamnose 3,5-epimerase family.</text>
</comment>
<feature type="site" description="Participates in a stacking interaction with the thymidine ring of dTDP-4-oxo-6-deoxyglucose" evidence="6">
    <location>
        <position position="139"/>
    </location>
</feature>
<dbReference type="EMBL" id="OBEL01000004">
    <property type="protein sequence ID" value="SNZ20161.1"/>
    <property type="molecule type" value="Genomic_DNA"/>
</dbReference>
<dbReference type="GO" id="GO:0005829">
    <property type="term" value="C:cytosol"/>
    <property type="evidence" value="ECO:0007669"/>
    <property type="project" value="TreeGrafter"/>
</dbReference>
<protein>
    <recommendedName>
        <fullName evidence="4 7">dTDP-4-dehydrorhamnose 3,5-epimerase</fullName>
        <ecNumber evidence="3 7">5.1.3.13</ecNumber>
    </recommendedName>
    <alternativeName>
        <fullName evidence="7">Thymidine diphospho-4-keto-rhamnose 3,5-epimerase</fullName>
    </alternativeName>
</protein>
<evidence type="ECO:0000256" key="6">
    <source>
        <dbReference type="PIRSR" id="PIRSR600888-3"/>
    </source>
</evidence>